<dbReference type="InterPro" id="IPR006345">
    <property type="entry name" value="RecD2"/>
</dbReference>
<dbReference type="GO" id="GO:0016887">
    <property type="term" value="F:ATP hydrolysis activity"/>
    <property type="evidence" value="ECO:0007669"/>
    <property type="project" value="RHEA"/>
</dbReference>
<dbReference type="EMBL" id="SLXT01000037">
    <property type="protein sequence ID" value="TCP60462.1"/>
    <property type="molecule type" value="Genomic_DNA"/>
</dbReference>
<keyword evidence="3" id="KW-0347">Helicase</keyword>
<dbReference type="InterPro" id="IPR027785">
    <property type="entry name" value="UvrD-like_helicase_C"/>
</dbReference>
<dbReference type="InterPro" id="IPR055446">
    <property type="entry name" value="RecD2_N_OB"/>
</dbReference>
<sequence length="727" mass="81412">MTELEGELIRIIFQQEAYTVAVFKVDDERITAVGPLLCPETGVRYALTGNWTEHARFGKQFRFETYRMLPPTSLKAMEKFLAAGVIKGLGRKTAKKLVEAFGLEVLTVLRDRPQAVYEVPGISKARADEIVSAYQEFAFSENLMVVLNSYGLESELVIRLFRKYGRECLQVVEENPYRLCLDLRDISFERCDRLASHLGFRGDEVSRFQAALLYALWQARDEGHVFLPSEQLLREAETILSGSTLFPEPPEAARIQAELIDVAAHGLIRIYQGGCYLPALHTAEEVVALSIYERVQKKHVWKVDVDRVLATMQRDFGIEYAPEQKEAFYSLAKQNLLVITGGPGTGKTTIVRGLLAVVERARPNAKVVLCAPTGRAAKRLAETTGQPASTLHKVLKLRAGSNDEVMDSLEPLEGDVVIVDEVSMVDIGMMANLLHAMPATAKLILVGDKNQLPPVGPGQFLHDIIEQGLGSIIELRHIFRQAGTSDIVTNAHRINGGEMPVLENRNEFIFLSRSSITDCVDALAQTVQRAIERAGYLLDDVQVLSPMRYTEAGVTNLNQMLQNLLNPAALNKREVKAGYLLFRDGDKVMQLKNNYDKDVFNGDTGFIVDIALAKEDEVEEDTLYVVFEHERIPYVRSEWDQLTLAYASTVHKAQGSEYPVVVMPLVLQHRRMLRRNLLYTAVTRAREKVILIGDAEAVRIAVQNAQDMRRYSQLPLRWTQLAGGEGT</sequence>
<dbReference type="SUPFAM" id="SSF47781">
    <property type="entry name" value="RuvA domain 2-like"/>
    <property type="match status" value="1"/>
</dbReference>
<dbReference type="Gene3D" id="3.40.50.300">
    <property type="entry name" value="P-loop containing nucleotide triphosphate hydrolases"/>
    <property type="match status" value="2"/>
</dbReference>
<dbReference type="InterPro" id="IPR010994">
    <property type="entry name" value="RuvA_2-like"/>
</dbReference>
<dbReference type="GO" id="GO:0006310">
    <property type="term" value="P:DNA recombination"/>
    <property type="evidence" value="ECO:0007669"/>
    <property type="project" value="InterPro"/>
</dbReference>
<comment type="function">
    <text evidence="3">DNA-dependent ATPase and ATP-dependent 5'-3' DNA helicase. Has no activity on blunt DNA or DNA with 3'-overhangs, requires at least 10 bases of 5'-ssDNA for helicase activity.</text>
</comment>
<dbReference type="PANTHER" id="PTHR43788:SF6">
    <property type="entry name" value="DNA HELICASE B"/>
    <property type="match status" value="1"/>
</dbReference>
<keyword evidence="6" id="KW-1185">Reference proteome</keyword>
<reference evidence="5 6" key="1">
    <citation type="submission" date="2019-03" db="EMBL/GenBank/DDBJ databases">
        <title>Genomic Encyclopedia of Type Strains, Phase IV (KMG-IV): sequencing the most valuable type-strain genomes for metagenomic binning, comparative biology and taxonomic classification.</title>
        <authorList>
            <person name="Goeker M."/>
        </authorList>
    </citation>
    <scope>NUCLEOTIDE SEQUENCE [LARGE SCALE GENOMIC DNA]</scope>
    <source>
        <strain evidence="5 6">DSM 11170</strain>
    </source>
</reference>
<dbReference type="GO" id="GO:0043139">
    <property type="term" value="F:5'-3' DNA helicase activity"/>
    <property type="evidence" value="ECO:0007669"/>
    <property type="project" value="UniProtKB-UniRule"/>
</dbReference>
<keyword evidence="3" id="KW-0238">DNA-binding</keyword>
<organism evidence="5 6">
    <name type="scientific">Heliophilum fasciatum</name>
    <dbReference type="NCBI Taxonomy" id="35700"/>
    <lineage>
        <taxon>Bacteria</taxon>
        <taxon>Bacillati</taxon>
        <taxon>Bacillota</taxon>
        <taxon>Clostridia</taxon>
        <taxon>Eubacteriales</taxon>
        <taxon>Heliobacteriaceae</taxon>
        <taxon>Heliophilum</taxon>
    </lineage>
</organism>
<dbReference type="EC" id="5.6.2.3" evidence="3"/>
<dbReference type="Gene3D" id="1.10.10.2220">
    <property type="match status" value="1"/>
</dbReference>
<dbReference type="Gene3D" id="2.30.30.940">
    <property type="match status" value="1"/>
</dbReference>
<dbReference type="SUPFAM" id="SSF52540">
    <property type="entry name" value="P-loop containing nucleoside triphosphate hydrolases"/>
    <property type="match status" value="1"/>
</dbReference>
<comment type="similarity">
    <text evidence="3">Belongs to the RecD family. RecD2 subfamily.</text>
</comment>
<keyword evidence="3" id="KW-0378">Hydrolase</keyword>
<feature type="domain" description="AAA+ ATPase" evidence="4">
    <location>
        <begin position="333"/>
        <end position="479"/>
    </location>
</feature>
<dbReference type="GO" id="GO:0003677">
    <property type="term" value="F:DNA binding"/>
    <property type="evidence" value="ECO:0007669"/>
    <property type="project" value="UniProtKB-UniRule"/>
</dbReference>
<comment type="caution">
    <text evidence="5">The sequence shown here is derived from an EMBL/GenBank/DDBJ whole genome shotgun (WGS) entry which is preliminary data.</text>
</comment>
<dbReference type="RefSeq" id="WP_131920799.1">
    <property type="nucleotide sequence ID" value="NZ_JAOQNU010000037.1"/>
</dbReference>
<dbReference type="InterPro" id="IPR041451">
    <property type="entry name" value="RecD2_SH13"/>
</dbReference>
<dbReference type="GO" id="GO:0017116">
    <property type="term" value="F:single-stranded DNA helicase activity"/>
    <property type="evidence" value="ECO:0007669"/>
    <property type="project" value="TreeGrafter"/>
</dbReference>
<accession>A0A4R2RAX8</accession>
<dbReference type="GO" id="GO:0009338">
    <property type="term" value="C:exodeoxyribonuclease V complex"/>
    <property type="evidence" value="ECO:0007669"/>
    <property type="project" value="TreeGrafter"/>
</dbReference>
<dbReference type="HAMAP" id="MF_01488">
    <property type="entry name" value="RecD2"/>
    <property type="match status" value="1"/>
</dbReference>
<dbReference type="CDD" id="cd18809">
    <property type="entry name" value="SF1_C_RecD"/>
    <property type="match status" value="1"/>
</dbReference>
<evidence type="ECO:0000256" key="1">
    <source>
        <dbReference type="ARBA" id="ARBA00022741"/>
    </source>
</evidence>
<dbReference type="Gene3D" id="1.10.150.20">
    <property type="entry name" value="5' to 3' exonuclease, C-terminal subdomain"/>
    <property type="match status" value="1"/>
</dbReference>
<dbReference type="InterPro" id="IPR050534">
    <property type="entry name" value="Coronavir_polyprotein_1ab"/>
</dbReference>
<keyword evidence="2 3" id="KW-0067">ATP-binding</keyword>
<dbReference type="InterPro" id="IPR029493">
    <property type="entry name" value="RecD2-like_HHH"/>
</dbReference>
<dbReference type="NCBIfam" id="TIGR01448">
    <property type="entry name" value="recD_rel"/>
    <property type="match status" value="1"/>
</dbReference>
<dbReference type="AlphaFoldDB" id="A0A4R2RAX8"/>
<dbReference type="InterPro" id="IPR027417">
    <property type="entry name" value="P-loop_NTPase"/>
</dbReference>
<evidence type="ECO:0000256" key="2">
    <source>
        <dbReference type="ARBA" id="ARBA00022840"/>
    </source>
</evidence>
<dbReference type="Pfam" id="PF18335">
    <property type="entry name" value="SH3_13"/>
    <property type="match status" value="1"/>
</dbReference>
<dbReference type="GO" id="GO:0005524">
    <property type="term" value="F:ATP binding"/>
    <property type="evidence" value="ECO:0007669"/>
    <property type="project" value="UniProtKB-UniRule"/>
</dbReference>
<proteinExistence type="inferred from homology"/>
<dbReference type="Pfam" id="PF13245">
    <property type="entry name" value="AAA_19"/>
    <property type="match status" value="1"/>
</dbReference>
<name>A0A4R2RAX8_9FIRM</name>
<evidence type="ECO:0000313" key="5">
    <source>
        <dbReference type="EMBL" id="TCP60462.1"/>
    </source>
</evidence>
<protein>
    <recommendedName>
        <fullName evidence="3">ATP-dependent RecD2 DNA helicase</fullName>
        <ecNumber evidence="3">5.6.2.3</ecNumber>
    </recommendedName>
    <alternativeName>
        <fullName evidence="3">DNA 5'-3' helicase subunit RecD2</fullName>
    </alternativeName>
</protein>
<dbReference type="Pfam" id="PF13538">
    <property type="entry name" value="UvrD_C_2"/>
    <property type="match status" value="1"/>
</dbReference>
<gene>
    <name evidence="3" type="primary">recD2</name>
    <name evidence="5" type="ORF">EDD73_13723</name>
</gene>
<evidence type="ECO:0000256" key="3">
    <source>
        <dbReference type="HAMAP-Rule" id="MF_01488"/>
    </source>
</evidence>
<dbReference type="Pfam" id="PF14490">
    <property type="entry name" value="HHH_RecD2"/>
    <property type="match status" value="1"/>
</dbReference>
<keyword evidence="3" id="KW-0413">Isomerase</keyword>
<dbReference type="Pfam" id="PF23139">
    <property type="entry name" value="OB_YrrC"/>
    <property type="match status" value="1"/>
</dbReference>
<dbReference type="SMART" id="SM00382">
    <property type="entry name" value="AAA"/>
    <property type="match status" value="1"/>
</dbReference>
<keyword evidence="1 3" id="KW-0547">Nucleotide-binding</keyword>
<dbReference type="CDD" id="cd17933">
    <property type="entry name" value="DEXSc_RecD-like"/>
    <property type="match status" value="1"/>
</dbReference>
<evidence type="ECO:0000259" key="4">
    <source>
        <dbReference type="SMART" id="SM00382"/>
    </source>
</evidence>
<dbReference type="OrthoDB" id="9803432at2"/>
<comment type="catalytic activity">
    <reaction evidence="3">
        <text>ATP + H2O = ADP + phosphate + H(+)</text>
        <dbReference type="Rhea" id="RHEA:13065"/>
        <dbReference type="ChEBI" id="CHEBI:15377"/>
        <dbReference type="ChEBI" id="CHEBI:15378"/>
        <dbReference type="ChEBI" id="CHEBI:30616"/>
        <dbReference type="ChEBI" id="CHEBI:43474"/>
        <dbReference type="ChEBI" id="CHEBI:456216"/>
        <dbReference type="EC" id="5.6.2.3"/>
    </reaction>
</comment>
<dbReference type="Proteomes" id="UP000294813">
    <property type="component" value="Unassembled WGS sequence"/>
</dbReference>
<feature type="binding site" evidence="3">
    <location>
        <begin position="344"/>
        <end position="348"/>
    </location>
    <ligand>
        <name>ATP</name>
        <dbReference type="ChEBI" id="CHEBI:30616"/>
    </ligand>
</feature>
<dbReference type="InterPro" id="IPR003593">
    <property type="entry name" value="AAA+_ATPase"/>
</dbReference>
<evidence type="ECO:0000313" key="6">
    <source>
        <dbReference type="Proteomes" id="UP000294813"/>
    </source>
</evidence>
<dbReference type="PANTHER" id="PTHR43788">
    <property type="entry name" value="DNA2/NAM7 HELICASE FAMILY MEMBER"/>
    <property type="match status" value="1"/>
</dbReference>